<evidence type="ECO:0000313" key="7">
    <source>
        <dbReference type="EMBL" id="GMR35593.1"/>
    </source>
</evidence>
<evidence type="ECO:0000256" key="3">
    <source>
        <dbReference type="ARBA" id="ARBA00022692"/>
    </source>
</evidence>
<dbReference type="Proteomes" id="UP001328107">
    <property type="component" value="Unassembled WGS sequence"/>
</dbReference>
<reference evidence="8" key="1">
    <citation type="submission" date="2022-10" db="EMBL/GenBank/DDBJ databases">
        <title>Genome assembly of Pristionchus species.</title>
        <authorList>
            <person name="Yoshida K."/>
            <person name="Sommer R.J."/>
        </authorList>
    </citation>
    <scope>NUCLEOTIDE SEQUENCE [LARGE SCALE GENOMIC DNA]</scope>
    <source>
        <strain evidence="8">RS5460</strain>
    </source>
</reference>
<evidence type="ECO:0000256" key="4">
    <source>
        <dbReference type="ARBA" id="ARBA00022989"/>
    </source>
</evidence>
<evidence type="ECO:0000256" key="6">
    <source>
        <dbReference type="SAM" id="Phobius"/>
    </source>
</evidence>
<feature type="transmembrane region" description="Helical" evidence="6">
    <location>
        <begin position="132"/>
        <end position="150"/>
    </location>
</feature>
<feature type="transmembrane region" description="Helical" evidence="6">
    <location>
        <begin position="103"/>
        <end position="120"/>
    </location>
</feature>
<dbReference type="EMBL" id="BTRK01000002">
    <property type="protein sequence ID" value="GMR35593.1"/>
    <property type="molecule type" value="Genomic_DNA"/>
</dbReference>
<dbReference type="GO" id="GO:0016020">
    <property type="term" value="C:membrane"/>
    <property type="evidence" value="ECO:0007669"/>
    <property type="project" value="UniProtKB-SubCell"/>
</dbReference>
<feature type="transmembrane region" description="Helical" evidence="6">
    <location>
        <begin position="7"/>
        <end position="35"/>
    </location>
</feature>
<evidence type="ECO:0000313" key="8">
    <source>
        <dbReference type="Proteomes" id="UP001328107"/>
    </source>
</evidence>
<evidence type="ECO:0000256" key="2">
    <source>
        <dbReference type="ARBA" id="ARBA00009166"/>
    </source>
</evidence>
<dbReference type="Pfam" id="PF10317">
    <property type="entry name" value="7TM_GPCR_Srd"/>
    <property type="match status" value="1"/>
</dbReference>
<keyword evidence="3 6" id="KW-0812">Transmembrane</keyword>
<accession>A0AAN4ZBP7</accession>
<dbReference type="InterPro" id="IPR050920">
    <property type="entry name" value="Nematode_rcpt-like_delta"/>
</dbReference>
<dbReference type="SUPFAM" id="SSF81321">
    <property type="entry name" value="Family A G protein-coupled receptor-like"/>
    <property type="match status" value="1"/>
</dbReference>
<dbReference type="AlphaFoldDB" id="A0AAN4ZBP7"/>
<dbReference type="PANTHER" id="PTHR22945:SF40">
    <property type="entry name" value="SERPENTINE RECEPTOR, CLASS D (DELTA)-RELATED"/>
    <property type="match status" value="1"/>
</dbReference>
<dbReference type="PANTHER" id="PTHR22945">
    <property type="entry name" value="SERPENTINE RECEPTOR, CLASS D DELTA"/>
    <property type="match status" value="1"/>
</dbReference>
<dbReference type="InterPro" id="IPR019421">
    <property type="entry name" value="7TM_GPCR_serpentine_rcpt_Srd"/>
</dbReference>
<protein>
    <recommendedName>
        <fullName evidence="9">G protein-coupled receptor</fullName>
    </recommendedName>
</protein>
<keyword evidence="8" id="KW-1185">Reference proteome</keyword>
<keyword evidence="4 6" id="KW-1133">Transmembrane helix</keyword>
<comment type="caution">
    <text evidence="7">The sequence shown here is derived from an EMBL/GenBank/DDBJ whole genome shotgun (WGS) entry which is preliminary data.</text>
</comment>
<comment type="similarity">
    <text evidence="2">Belongs to the nematode receptor-like protein srd family.</text>
</comment>
<comment type="subcellular location">
    <subcellularLocation>
        <location evidence="1">Membrane</location>
        <topology evidence="1">Multi-pass membrane protein</topology>
    </subcellularLocation>
</comment>
<gene>
    <name evidence="7" type="ORF">PMAYCL1PPCAC_05788</name>
</gene>
<organism evidence="7 8">
    <name type="scientific">Pristionchus mayeri</name>
    <dbReference type="NCBI Taxonomy" id="1317129"/>
    <lineage>
        <taxon>Eukaryota</taxon>
        <taxon>Metazoa</taxon>
        <taxon>Ecdysozoa</taxon>
        <taxon>Nematoda</taxon>
        <taxon>Chromadorea</taxon>
        <taxon>Rhabditida</taxon>
        <taxon>Rhabditina</taxon>
        <taxon>Diplogasteromorpha</taxon>
        <taxon>Diplogasteroidea</taxon>
        <taxon>Neodiplogasteridae</taxon>
        <taxon>Pristionchus</taxon>
    </lineage>
</organism>
<keyword evidence="5 6" id="KW-0472">Membrane</keyword>
<evidence type="ECO:0008006" key="9">
    <source>
        <dbReference type="Google" id="ProtNLM"/>
    </source>
</evidence>
<evidence type="ECO:0000256" key="1">
    <source>
        <dbReference type="ARBA" id="ARBA00004141"/>
    </source>
</evidence>
<proteinExistence type="inferred from homology"/>
<name>A0AAN4ZBP7_9BILA</name>
<evidence type="ECO:0000256" key="5">
    <source>
        <dbReference type="ARBA" id="ARBA00023136"/>
    </source>
</evidence>
<sequence length="193" mass="21463">MDRAMDLLNLAFPVIHATIFAIGFSSNIGLLLAAFFRSPRTLNTYSIMIKFGTFNDLIAVCCDFFTMQRLIPVPGNVLYLSLGPCTQISARFCYLIYCLQLGTQIYSLFVMLSSFVYRLWILHRPSPSNRKVLIGMILTSLPAVLVAALSTKNVCNRLFQGLYTLAQADDAIVRDFLQRTAPAYLSEKGALAG</sequence>